<keyword evidence="10" id="KW-1133">Transmembrane helix</keyword>
<dbReference type="PANTHER" id="PTHR24305">
    <property type="entry name" value="CYTOCHROME P450"/>
    <property type="match status" value="1"/>
</dbReference>
<keyword evidence="12" id="KW-1185">Reference proteome</keyword>
<evidence type="ECO:0000256" key="2">
    <source>
        <dbReference type="ARBA" id="ARBA00010617"/>
    </source>
</evidence>
<dbReference type="AlphaFoldDB" id="A0A9W9SIB3"/>
<keyword evidence="4 8" id="KW-0479">Metal-binding</keyword>
<dbReference type="EMBL" id="JAPZBU010000011">
    <property type="protein sequence ID" value="KAJ5379156.1"/>
    <property type="molecule type" value="Genomic_DNA"/>
</dbReference>
<evidence type="ECO:0000313" key="12">
    <source>
        <dbReference type="Proteomes" id="UP001147747"/>
    </source>
</evidence>
<dbReference type="GO" id="GO:0004497">
    <property type="term" value="F:monooxygenase activity"/>
    <property type="evidence" value="ECO:0007669"/>
    <property type="project" value="UniProtKB-KW"/>
</dbReference>
<reference evidence="11" key="1">
    <citation type="submission" date="2022-12" db="EMBL/GenBank/DDBJ databases">
        <authorList>
            <person name="Petersen C."/>
        </authorList>
    </citation>
    <scope>NUCLEOTIDE SEQUENCE</scope>
    <source>
        <strain evidence="11">IBT 29677</strain>
    </source>
</reference>
<dbReference type="Pfam" id="PF00067">
    <property type="entry name" value="p450"/>
    <property type="match status" value="1"/>
</dbReference>
<sequence>MLLQSASNLLHESPLLVFSTAIFLLLVMQVVRDLFINPLTKYPGPWFAGASRIPQLYHTFKGDLIHWVTSLHVAYGDVVRVAPDELSYASGDAWKGIYGHAAVGKKVTEKDTRFYGPSFNGAPDIIRANGPDHSRFRRNFSHAFSDRALRDQQSLICNYVDMLVETLKAKIKKDSKEKVNMVRMFNLTTFDIMGDLTFGDSLDLLLGTGDTNWVSAVFSSMKTNALRRLGRYWPWTAFIAQNFIPRVLKQQAIAHYKASQARVDKRIDHNPDLKKPDIWGIVMNQKEDLRLSRTEMYANSQVFMVAGTETTATTLSGLLYNLLMKPETMDKIVEEILDTFEKDSDIEMRPLEHMKYLNACIEEALRVYPPVPVGLPRITPDDGLLICGKHVPGKTAVSVNQWATYHSPKNFKHADDFIPERWIDSEFASDNKASFQPFSFGPRNCLGRNLAYHEMRLILAKVLYNFEFTLVPESIGWEKQNTFFLWEKNELVVQLKVREARR</sequence>
<feature type="transmembrane region" description="Helical" evidence="10">
    <location>
        <begin position="15"/>
        <end position="35"/>
    </location>
</feature>
<name>A0A9W9SIB3_9EURO</name>
<dbReference type="GeneID" id="81375892"/>
<dbReference type="PANTHER" id="PTHR24305:SF210">
    <property type="entry name" value="CYTOCHROME P450 MONOOXYGENASE ASQL-RELATED"/>
    <property type="match status" value="1"/>
</dbReference>
<evidence type="ECO:0000256" key="5">
    <source>
        <dbReference type="ARBA" id="ARBA00023002"/>
    </source>
</evidence>
<dbReference type="InterPro" id="IPR036396">
    <property type="entry name" value="Cyt_P450_sf"/>
</dbReference>
<evidence type="ECO:0000256" key="6">
    <source>
        <dbReference type="ARBA" id="ARBA00023004"/>
    </source>
</evidence>
<comment type="similarity">
    <text evidence="2 9">Belongs to the cytochrome P450 family.</text>
</comment>
<dbReference type="CDD" id="cd11058">
    <property type="entry name" value="CYP60B-like"/>
    <property type="match status" value="1"/>
</dbReference>
<dbReference type="GO" id="GO:0016705">
    <property type="term" value="F:oxidoreductase activity, acting on paired donors, with incorporation or reduction of molecular oxygen"/>
    <property type="evidence" value="ECO:0007669"/>
    <property type="project" value="InterPro"/>
</dbReference>
<accession>A0A9W9SIB3</accession>
<dbReference type="GO" id="GO:0043386">
    <property type="term" value="P:mycotoxin biosynthetic process"/>
    <property type="evidence" value="ECO:0007669"/>
    <property type="project" value="UniProtKB-ARBA"/>
</dbReference>
<dbReference type="InterPro" id="IPR001128">
    <property type="entry name" value="Cyt_P450"/>
</dbReference>
<dbReference type="PRINTS" id="PR00385">
    <property type="entry name" value="P450"/>
</dbReference>
<dbReference type="InterPro" id="IPR050121">
    <property type="entry name" value="Cytochrome_P450_monoxygenase"/>
</dbReference>
<evidence type="ECO:0000256" key="8">
    <source>
        <dbReference type="PIRSR" id="PIRSR602401-1"/>
    </source>
</evidence>
<evidence type="ECO:0000313" key="11">
    <source>
        <dbReference type="EMBL" id="KAJ5379156.1"/>
    </source>
</evidence>
<dbReference type="InterPro" id="IPR017972">
    <property type="entry name" value="Cyt_P450_CS"/>
</dbReference>
<comment type="caution">
    <text evidence="11">The sequence shown here is derived from an EMBL/GenBank/DDBJ whole genome shotgun (WGS) entry which is preliminary data.</text>
</comment>
<dbReference type="RefSeq" id="XP_056482942.1">
    <property type="nucleotide sequence ID" value="XM_056636912.1"/>
</dbReference>
<comment type="cofactor">
    <cofactor evidence="1 8">
        <name>heme</name>
        <dbReference type="ChEBI" id="CHEBI:30413"/>
    </cofactor>
</comment>
<keyword evidence="10" id="KW-0812">Transmembrane</keyword>
<dbReference type="GO" id="GO:0005506">
    <property type="term" value="F:iron ion binding"/>
    <property type="evidence" value="ECO:0007669"/>
    <property type="project" value="InterPro"/>
</dbReference>
<protein>
    <recommendedName>
        <fullName evidence="13">Cytochrome P450</fullName>
    </recommendedName>
</protein>
<dbReference type="InterPro" id="IPR002401">
    <property type="entry name" value="Cyt_P450_E_grp-I"/>
</dbReference>
<dbReference type="GO" id="GO:0020037">
    <property type="term" value="F:heme binding"/>
    <property type="evidence" value="ECO:0007669"/>
    <property type="project" value="InterPro"/>
</dbReference>
<dbReference type="PRINTS" id="PR00463">
    <property type="entry name" value="EP450I"/>
</dbReference>
<dbReference type="Proteomes" id="UP001147747">
    <property type="component" value="Unassembled WGS sequence"/>
</dbReference>
<keyword evidence="3 8" id="KW-0349">Heme</keyword>
<evidence type="ECO:0000256" key="1">
    <source>
        <dbReference type="ARBA" id="ARBA00001971"/>
    </source>
</evidence>
<proteinExistence type="inferred from homology"/>
<feature type="binding site" description="axial binding residue" evidence="8">
    <location>
        <position position="445"/>
    </location>
    <ligand>
        <name>heme</name>
        <dbReference type="ChEBI" id="CHEBI:30413"/>
    </ligand>
    <ligandPart>
        <name>Fe</name>
        <dbReference type="ChEBI" id="CHEBI:18248"/>
    </ligandPart>
</feature>
<dbReference type="Gene3D" id="1.10.630.10">
    <property type="entry name" value="Cytochrome P450"/>
    <property type="match status" value="1"/>
</dbReference>
<dbReference type="OrthoDB" id="1470350at2759"/>
<reference evidence="11" key="2">
    <citation type="journal article" date="2023" name="IMA Fungus">
        <title>Comparative genomic study of the Penicillium genus elucidates a diverse pangenome and 15 lateral gene transfer events.</title>
        <authorList>
            <person name="Petersen C."/>
            <person name="Sorensen T."/>
            <person name="Nielsen M.R."/>
            <person name="Sondergaard T.E."/>
            <person name="Sorensen J.L."/>
            <person name="Fitzpatrick D.A."/>
            <person name="Frisvad J.C."/>
            <person name="Nielsen K.L."/>
        </authorList>
    </citation>
    <scope>NUCLEOTIDE SEQUENCE</scope>
    <source>
        <strain evidence="11">IBT 29677</strain>
    </source>
</reference>
<evidence type="ECO:0000256" key="3">
    <source>
        <dbReference type="ARBA" id="ARBA00022617"/>
    </source>
</evidence>
<evidence type="ECO:0000256" key="10">
    <source>
        <dbReference type="SAM" id="Phobius"/>
    </source>
</evidence>
<keyword evidence="10" id="KW-0472">Membrane</keyword>
<gene>
    <name evidence="11" type="ORF">N7509_012275</name>
</gene>
<dbReference type="FunFam" id="1.10.630.10:FF:000047">
    <property type="entry name" value="Cytochrome P450 monooxygenase"/>
    <property type="match status" value="1"/>
</dbReference>
<evidence type="ECO:0008006" key="13">
    <source>
        <dbReference type="Google" id="ProtNLM"/>
    </source>
</evidence>
<keyword evidence="7 9" id="KW-0503">Monooxygenase</keyword>
<keyword evidence="6 8" id="KW-0408">Iron</keyword>
<dbReference type="SUPFAM" id="SSF48264">
    <property type="entry name" value="Cytochrome P450"/>
    <property type="match status" value="1"/>
</dbReference>
<evidence type="ECO:0000256" key="4">
    <source>
        <dbReference type="ARBA" id="ARBA00022723"/>
    </source>
</evidence>
<keyword evidence="5 9" id="KW-0560">Oxidoreductase</keyword>
<evidence type="ECO:0000256" key="9">
    <source>
        <dbReference type="RuleBase" id="RU000461"/>
    </source>
</evidence>
<organism evidence="11 12">
    <name type="scientific">Penicillium cosmopolitanum</name>
    <dbReference type="NCBI Taxonomy" id="1131564"/>
    <lineage>
        <taxon>Eukaryota</taxon>
        <taxon>Fungi</taxon>
        <taxon>Dikarya</taxon>
        <taxon>Ascomycota</taxon>
        <taxon>Pezizomycotina</taxon>
        <taxon>Eurotiomycetes</taxon>
        <taxon>Eurotiomycetidae</taxon>
        <taxon>Eurotiales</taxon>
        <taxon>Aspergillaceae</taxon>
        <taxon>Penicillium</taxon>
    </lineage>
</organism>
<dbReference type="PROSITE" id="PS00086">
    <property type="entry name" value="CYTOCHROME_P450"/>
    <property type="match status" value="1"/>
</dbReference>
<evidence type="ECO:0000256" key="7">
    <source>
        <dbReference type="ARBA" id="ARBA00023033"/>
    </source>
</evidence>